<keyword evidence="1" id="KW-0812">Transmembrane</keyword>
<keyword evidence="1" id="KW-0472">Membrane</keyword>
<evidence type="ECO:0000313" key="2">
    <source>
        <dbReference type="EMBL" id="MCP3732498.1"/>
    </source>
</evidence>
<proteinExistence type="predicted"/>
<dbReference type="EMBL" id="JAMLDX010000019">
    <property type="protein sequence ID" value="MCP3732498.1"/>
    <property type="molecule type" value="Genomic_DNA"/>
</dbReference>
<dbReference type="AlphaFoldDB" id="A0A9X2HS48"/>
<accession>A0A9X2HS48</accession>
<gene>
    <name evidence="2" type="ORF">M9978_18910</name>
</gene>
<evidence type="ECO:0008006" key="4">
    <source>
        <dbReference type="Google" id="ProtNLM"/>
    </source>
</evidence>
<keyword evidence="3" id="KW-1185">Reference proteome</keyword>
<organism evidence="2 3">
    <name type="scientific">Sphingomonas tagetis</name>
    <dbReference type="NCBI Taxonomy" id="2949092"/>
    <lineage>
        <taxon>Bacteria</taxon>
        <taxon>Pseudomonadati</taxon>
        <taxon>Pseudomonadota</taxon>
        <taxon>Alphaproteobacteria</taxon>
        <taxon>Sphingomonadales</taxon>
        <taxon>Sphingomonadaceae</taxon>
        <taxon>Sphingomonas</taxon>
    </lineage>
</organism>
<dbReference type="RefSeq" id="WP_254296015.1">
    <property type="nucleotide sequence ID" value="NZ_JAMLDX010000019.1"/>
</dbReference>
<evidence type="ECO:0000313" key="3">
    <source>
        <dbReference type="Proteomes" id="UP001139451"/>
    </source>
</evidence>
<evidence type="ECO:0000256" key="1">
    <source>
        <dbReference type="SAM" id="Phobius"/>
    </source>
</evidence>
<sequence length="192" mass="21994">MTSTEMVLVALVVALAALLIWLWMRTRRVAALKDRFGPEYERTVHEVGDERKAATVLASREKRVAGYTIKPLPDDMRGHFVESWHQVQAQFVDDPKYAVTRADDLLGEVMRVRGYPVTDFDHRAEDLSVDHPQVVQNYRSAHDIAVRHSRGEASTEDLRAAMIHYRTLFDDLVNEPKSDRGVEKTRQEKSHG</sequence>
<dbReference type="Proteomes" id="UP001139451">
    <property type="component" value="Unassembled WGS sequence"/>
</dbReference>
<name>A0A9X2HS48_9SPHN</name>
<feature type="transmembrane region" description="Helical" evidence="1">
    <location>
        <begin position="6"/>
        <end position="24"/>
    </location>
</feature>
<comment type="caution">
    <text evidence="2">The sequence shown here is derived from an EMBL/GenBank/DDBJ whole genome shotgun (WGS) entry which is preliminary data.</text>
</comment>
<keyword evidence="1" id="KW-1133">Transmembrane helix</keyword>
<protein>
    <recommendedName>
        <fullName evidence="4">Secreted protein</fullName>
    </recommendedName>
</protein>
<reference evidence="2" key="1">
    <citation type="submission" date="2022-05" db="EMBL/GenBank/DDBJ databases">
        <title>Sphingomonas sp. strain MG17 Genome sequencing and assembly.</title>
        <authorList>
            <person name="Kim I."/>
        </authorList>
    </citation>
    <scope>NUCLEOTIDE SEQUENCE</scope>
    <source>
        <strain evidence="2">MG17</strain>
    </source>
</reference>